<reference evidence="4 5" key="1">
    <citation type="submission" date="2024-02" db="EMBL/GenBank/DDBJ databases">
        <title>A novel Gemmatimonadota bacterium.</title>
        <authorList>
            <person name="Du Z.-J."/>
            <person name="Ye Y.-Q."/>
        </authorList>
    </citation>
    <scope>NUCLEOTIDE SEQUENCE [LARGE SCALE GENOMIC DNA]</scope>
    <source>
        <strain evidence="4 5">DH-20</strain>
    </source>
</reference>
<dbReference type="InterPro" id="IPR028349">
    <property type="entry name" value="PafC-like"/>
</dbReference>
<evidence type="ECO:0000259" key="1">
    <source>
        <dbReference type="Pfam" id="PF13280"/>
    </source>
</evidence>
<evidence type="ECO:0000313" key="5">
    <source>
        <dbReference type="Proteomes" id="UP001484239"/>
    </source>
</evidence>
<dbReference type="EMBL" id="JBBHLI010000014">
    <property type="protein sequence ID" value="MEK9502716.1"/>
    <property type="molecule type" value="Genomic_DNA"/>
</dbReference>
<feature type="domain" description="WCX" evidence="3">
    <location>
        <begin position="248"/>
        <end position="316"/>
    </location>
</feature>
<sequence length="317" mass="35279">MSPSADQLLRLVRLIPLAARPEGLLLADAARLCGVEERVIEKDFARLTERTWYLPPGRTDDFQILFEGDRVRIHAPPAFHRPVRLVLEELVACALALRCAGLGSREAAELCARVEAALALESARSEPSSSTASADVEFALRHATVDELHGALSRAVVHRRRVRFGYVKEGAESPEIRHLEPWRIVSAEGEAYLTGHDLDRDAPRLFRVDRILGVEVTDGACEHPVPDTLEEIRDDGSVRLIVGEREERWAEVRYSPRVARWVRERFDGEEADGGAYLVRHAVLTDDWVVRHVLTYGAEAEVVAPSELRAAVVAAVRG</sequence>
<dbReference type="InterPro" id="IPR057727">
    <property type="entry name" value="WCX_dom"/>
</dbReference>
<keyword evidence="5" id="KW-1185">Reference proteome</keyword>
<dbReference type="Proteomes" id="UP001484239">
    <property type="component" value="Unassembled WGS sequence"/>
</dbReference>
<feature type="domain" description="PafC HTH" evidence="2">
    <location>
        <begin position="6"/>
        <end position="101"/>
    </location>
</feature>
<organism evidence="4 5">
    <name type="scientific">Gaopeijia maritima</name>
    <dbReference type="NCBI Taxonomy" id="3119007"/>
    <lineage>
        <taxon>Bacteria</taxon>
        <taxon>Pseudomonadati</taxon>
        <taxon>Gemmatimonadota</taxon>
        <taxon>Longimicrobiia</taxon>
        <taxon>Gaopeijiales</taxon>
        <taxon>Gaopeijiaceae</taxon>
        <taxon>Gaopeijia</taxon>
    </lineage>
</organism>
<dbReference type="InterPro" id="IPR051534">
    <property type="entry name" value="CBASS_pafABC_assoc_protein"/>
</dbReference>
<feature type="domain" description="WYL" evidence="1">
    <location>
        <begin position="150"/>
        <end position="216"/>
    </location>
</feature>
<dbReference type="InterPro" id="IPR026881">
    <property type="entry name" value="WYL_dom"/>
</dbReference>
<dbReference type="PIRSF" id="PIRSF016838">
    <property type="entry name" value="PafC"/>
    <property type="match status" value="1"/>
</dbReference>
<comment type="caution">
    <text evidence="4">The sequence shown here is derived from an EMBL/GenBank/DDBJ whole genome shotgun (WGS) entry which is preliminary data.</text>
</comment>
<evidence type="ECO:0000259" key="3">
    <source>
        <dbReference type="Pfam" id="PF25583"/>
    </source>
</evidence>
<dbReference type="Pfam" id="PF25583">
    <property type="entry name" value="WCX"/>
    <property type="match status" value="1"/>
</dbReference>
<dbReference type="PROSITE" id="PS52050">
    <property type="entry name" value="WYL"/>
    <property type="match status" value="1"/>
</dbReference>
<dbReference type="RefSeq" id="WP_405283613.1">
    <property type="nucleotide sequence ID" value="NZ_CP144380.1"/>
</dbReference>
<gene>
    <name evidence="4" type="ORF">WI372_17100</name>
</gene>
<proteinExistence type="predicted"/>
<name>A0ABU9EDV3_9BACT</name>
<accession>A0ABU9EDV3</accession>
<evidence type="ECO:0000313" key="4">
    <source>
        <dbReference type="EMBL" id="MEK9502716.1"/>
    </source>
</evidence>
<protein>
    <submittedName>
        <fullName evidence="4">WYL domain-containing protein</fullName>
    </submittedName>
</protein>
<dbReference type="InterPro" id="IPR043839">
    <property type="entry name" value="PafC_HTH"/>
</dbReference>
<evidence type="ECO:0000259" key="2">
    <source>
        <dbReference type="Pfam" id="PF19187"/>
    </source>
</evidence>
<dbReference type="PANTHER" id="PTHR34580:SF1">
    <property type="entry name" value="PROTEIN PAFC"/>
    <property type="match status" value="1"/>
</dbReference>
<dbReference type="Pfam" id="PF13280">
    <property type="entry name" value="WYL"/>
    <property type="match status" value="1"/>
</dbReference>
<dbReference type="Pfam" id="PF19187">
    <property type="entry name" value="HTH_PafC"/>
    <property type="match status" value="1"/>
</dbReference>
<dbReference type="PANTHER" id="PTHR34580">
    <property type="match status" value="1"/>
</dbReference>